<protein>
    <submittedName>
        <fullName evidence="1">Uncharacterized protein</fullName>
    </submittedName>
</protein>
<proteinExistence type="predicted"/>
<dbReference type="Proteomes" id="UP001056120">
    <property type="component" value="Linkage Group LG18"/>
</dbReference>
<dbReference type="EMBL" id="CM042035">
    <property type="protein sequence ID" value="KAI3756327.1"/>
    <property type="molecule type" value="Genomic_DNA"/>
</dbReference>
<comment type="caution">
    <text evidence="1">The sequence shown here is derived from an EMBL/GenBank/DDBJ whole genome shotgun (WGS) entry which is preliminary data.</text>
</comment>
<accession>A0ACB9ED06</accession>
<reference evidence="1 2" key="2">
    <citation type="journal article" date="2022" name="Mol. Ecol. Resour.">
        <title>The genomes of chicory, endive, great burdock and yacon provide insights into Asteraceae paleo-polyploidization history and plant inulin production.</title>
        <authorList>
            <person name="Fan W."/>
            <person name="Wang S."/>
            <person name="Wang H."/>
            <person name="Wang A."/>
            <person name="Jiang F."/>
            <person name="Liu H."/>
            <person name="Zhao H."/>
            <person name="Xu D."/>
            <person name="Zhang Y."/>
        </authorList>
    </citation>
    <scope>NUCLEOTIDE SEQUENCE [LARGE SCALE GENOMIC DNA]</scope>
    <source>
        <strain evidence="2">cv. Yunnan</strain>
        <tissue evidence="1">Leaves</tissue>
    </source>
</reference>
<evidence type="ECO:0000313" key="1">
    <source>
        <dbReference type="EMBL" id="KAI3756327.1"/>
    </source>
</evidence>
<evidence type="ECO:0000313" key="2">
    <source>
        <dbReference type="Proteomes" id="UP001056120"/>
    </source>
</evidence>
<keyword evidence="2" id="KW-1185">Reference proteome</keyword>
<organism evidence="1 2">
    <name type="scientific">Smallanthus sonchifolius</name>
    <dbReference type="NCBI Taxonomy" id="185202"/>
    <lineage>
        <taxon>Eukaryota</taxon>
        <taxon>Viridiplantae</taxon>
        <taxon>Streptophyta</taxon>
        <taxon>Embryophyta</taxon>
        <taxon>Tracheophyta</taxon>
        <taxon>Spermatophyta</taxon>
        <taxon>Magnoliopsida</taxon>
        <taxon>eudicotyledons</taxon>
        <taxon>Gunneridae</taxon>
        <taxon>Pentapetalae</taxon>
        <taxon>asterids</taxon>
        <taxon>campanulids</taxon>
        <taxon>Asterales</taxon>
        <taxon>Asteraceae</taxon>
        <taxon>Asteroideae</taxon>
        <taxon>Heliantheae alliance</taxon>
        <taxon>Millerieae</taxon>
        <taxon>Smallanthus</taxon>
    </lineage>
</organism>
<sequence>MENYVFLQATPLDLVYGARIKVTKGSTELNEDLREHETCTTARSDPPEAVIHRATYLFENGYFEYDLMKNNCEDFALYCKTGLWSEDKGKQGSQPSEFSFPD</sequence>
<gene>
    <name evidence="1" type="ORF">L1987_56147</name>
</gene>
<name>A0ACB9ED06_9ASTR</name>
<reference evidence="2" key="1">
    <citation type="journal article" date="2022" name="Mol. Ecol. Resour.">
        <title>The genomes of chicory, endive, great burdock and yacon provide insights into Asteraceae palaeo-polyploidization history and plant inulin production.</title>
        <authorList>
            <person name="Fan W."/>
            <person name="Wang S."/>
            <person name="Wang H."/>
            <person name="Wang A."/>
            <person name="Jiang F."/>
            <person name="Liu H."/>
            <person name="Zhao H."/>
            <person name="Xu D."/>
            <person name="Zhang Y."/>
        </authorList>
    </citation>
    <scope>NUCLEOTIDE SEQUENCE [LARGE SCALE GENOMIC DNA]</scope>
    <source>
        <strain evidence="2">cv. Yunnan</strain>
    </source>
</reference>